<dbReference type="Proteomes" id="UP001295444">
    <property type="component" value="Chromosome 01"/>
</dbReference>
<feature type="coiled-coil region" evidence="4">
    <location>
        <begin position="76"/>
        <end position="132"/>
    </location>
</feature>
<feature type="domain" description="Olfactomedin-like" evidence="6">
    <location>
        <begin position="196"/>
        <end position="458"/>
    </location>
</feature>
<dbReference type="EMBL" id="OW240912">
    <property type="protein sequence ID" value="CAH2223978.1"/>
    <property type="molecule type" value="Genomic_DNA"/>
</dbReference>
<gene>
    <name evidence="7" type="ORF">PECUL_23A047898</name>
</gene>
<name>A0AAD1R5F6_PELCU</name>
<accession>A0AAD1R5F6</accession>
<protein>
    <submittedName>
        <fullName evidence="7">Olfactomedin-4</fullName>
    </submittedName>
</protein>
<evidence type="ECO:0000313" key="7">
    <source>
        <dbReference type="EMBL" id="CAH2223978.1"/>
    </source>
</evidence>
<dbReference type="InterPro" id="IPR003112">
    <property type="entry name" value="Olfac-like_dom"/>
</dbReference>
<dbReference type="PANTHER" id="PTHR23192">
    <property type="entry name" value="OLFACTOMEDIN-RELATED"/>
    <property type="match status" value="1"/>
</dbReference>
<dbReference type="GO" id="GO:0007165">
    <property type="term" value="P:signal transduction"/>
    <property type="evidence" value="ECO:0007669"/>
    <property type="project" value="TreeGrafter"/>
</dbReference>
<dbReference type="AlphaFoldDB" id="A0AAD1R5F6"/>
<dbReference type="PROSITE" id="PS51132">
    <property type="entry name" value="OLF"/>
    <property type="match status" value="1"/>
</dbReference>
<dbReference type="PROSITE" id="PS51257">
    <property type="entry name" value="PROKAR_LIPOPROTEIN"/>
    <property type="match status" value="1"/>
</dbReference>
<dbReference type="SMART" id="SM00284">
    <property type="entry name" value="OLF"/>
    <property type="match status" value="1"/>
</dbReference>
<keyword evidence="2" id="KW-0964">Secreted</keyword>
<dbReference type="Pfam" id="PF02191">
    <property type="entry name" value="OLF"/>
    <property type="match status" value="1"/>
</dbReference>
<evidence type="ECO:0000256" key="4">
    <source>
        <dbReference type="SAM" id="Coils"/>
    </source>
</evidence>
<comment type="caution">
    <text evidence="3">Lacks conserved residue(s) required for the propagation of feature annotation.</text>
</comment>
<evidence type="ECO:0000256" key="3">
    <source>
        <dbReference type="PROSITE-ProRule" id="PRU00446"/>
    </source>
</evidence>
<keyword evidence="5" id="KW-0732">Signal</keyword>
<keyword evidence="4" id="KW-0175">Coiled coil</keyword>
<evidence type="ECO:0000259" key="6">
    <source>
        <dbReference type="PROSITE" id="PS51132"/>
    </source>
</evidence>
<dbReference type="InterPro" id="IPR050605">
    <property type="entry name" value="Olfactomedin-like_domain"/>
</dbReference>
<evidence type="ECO:0000256" key="5">
    <source>
        <dbReference type="SAM" id="SignalP"/>
    </source>
</evidence>
<evidence type="ECO:0000313" key="8">
    <source>
        <dbReference type="Proteomes" id="UP001295444"/>
    </source>
</evidence>
<organism evidence="7 8">
    <name type="scientific">Pelobates cultripes</name>
    <name type="common">Western spadefoot toad</name>
    <dbReference type="NCBI Taxonomy" id="61616"/>
    <lineage>
        <taxon>Eukaryota</taxon>
        <taxon>Metazoa</taxon>
        <taxon>Chordata</taxon>
        <taxon>Craniata</taxon>
        <taxon>Vertebrata</taxon>
        <taxon>Euteleostomi</taxon>
        <taxon>Amphibia</taxon>
        <taxon>Batrachia</taxon>
        <taxon>Anura</taxon>
        <taxon>Pelobatoidea</taxon>
        <taxon>Pelobatidae</taxon>
        <taxon>Pelobates</taxon>
    </lineage>
</organism>
<dbReference type="PANTHER" id="PTHR23192:SF7">
    <property type="entry name" value="OLFACTOMEDIN-4"/>
    <property type="match status" value="1"/>
</dbReference>
<dbReference type="GO" id="GO:0005615">
    <property type="term" value="C:extracellular space"/>
    <property type="evidence" value="ECO:0007669"/>
    <property type="project" value="TreeGrafter"/>
</dbReference>
<evidence type="ECO:0000256" key="1">
    <source>
        <dbReference type="ARBA" id="ARBA00004613"/>
    </source>
</evidence>
<comment type="subcellular location">
    <subcellularLocation>
        <location evidence="1">Secreted</location>
    </subcellularLocation>
</comment>
<sequence length="461" mass="52653">MKFITSCLLAVILSCLLVYISALDLTFNVTGKADDKGICSCSVQIPDNTFPVARMEVLENTASALSLKVEREISKISEYTRSIQFYEQRIRNLSIKVETMEKTSISYTQLDFEFLKLEIAEMEKLVSQLKTSVTGNVIVEQLYTEIKNMTLMVHQLESLDKNNVLAIRREIVALKNRLKECQEHSGKENSYIPAGTCSHGGIVNISKPSVIQLNWKGFSFKYGAWGKDYSILKKENSAYWVAPLNADARYLEYYRLYNSYDDLLLYRNSRENRVDYGQGSGHVVYDSFLFYNCHGSGDMCKHDVNGNKLALRRNLPGAVFNNRFSYAGVAWQDIDFTVDESGLWVIYSTEASTGNIVISKLNDTTLTVENTWQTRQYKPSVSNAFIVCGVLYAVRPVNTRKEEIFYAYDTKTNQEISVNIMIDKVLETMQSINYSPDDHKLHVYNDGYLLSYQLEFQPLPN</sequence>
<keyword evidence="8" id="KW-1185">Reference proteome</keyword>
<feature type="chain" id="PRO_5041955323" evidence="5">
    <location>
        <begin position="23"/>
        <end position="461"/>
    </location>
</feature>
<evidence type="ECO:0000256" key="2">
    <source>
        <dbReference type="ARBA" id="ARBA00022525"/>
    </source>
</evidence>
<feature type="signal peptide" evidence="5">
    <location>
        <begin position="1"/>
        <end position="22"/>
    </location>
</feature>
<proteinExistence type="predicted"/>
<reference evidence="7" key="1">
    <citation type="submission" date="2022-03" db="EMBL/GenBank/DDBJ databases">
        <authorList>
            <person name="Alioto T."/>
            <person name="Alioto T."/>
            <person name="Gomez Garrido J."/>
        </authorList>
    </citation>
    <scope>NUCLEOTIDE SEQUENCE</scope>
</reference>